<organism evidence="1 2">
    <name type="scientific">Pseudoalteromonas gelatinilytica</name>
    <dbReference type="NCBI Taxonomy" id="1703256"/>
    <lineage>
        <taxon>Bacteria</taxon>
        <taxon>Pseudomonadati</taxon>
        <taxon>Pseudomonadota</taxon>
        <taxon>Gammaproteobacteria</taxon>
        <taxon>Alteromonadales</taxon>
        <taxon>Pseudoalteromonadaceae</taxon>
        <taxon>Pseudoalteromonas</taxon>
    </lineage>
</organism>
<evidence type="ECO:0000313" key="2">
    <source>
        <dbReference type="Proteomes" id="UP000265938"/>
    </source>
</evidence>
<accession>A0A3A3EN73</accession>
<evidence type="ECO:0008006" key="3">
    <source>
        <dbReference type="Google" id="ProtNLM"/>
    </source>
</evidence>
<dbReference type="Proteomes" id="UP000265938">
    <property type="component" value="Unassembled WGS sequence"/>
</dbReference>
<gene>
    <name evidence="1" type="ORF">D4741_13335</name>
</gene>
<sequence length="199" mass="23514">MKGKKKFNKHRSKHTINFYSAKNDCHIWCESFLERNYALMLEFDESTYQYASQPESFSVDGRRYTPDFLVEYKSGYAEYVEIKHTHYMDDEFFEHHHLRKQMVHKLTGLELVLMSELDIDSVEVGNYDLLLGYKGLDVNHLVPKISKLSKKLKLSQLEKLVSNLSDGSRAHAWALVSQQHYYFDTSKPFNTETTLMRRK</sequence>
<protein>
    <recommendedName>
        <fullName evidence="3">TnsA endonuclease N-terminal domain-containing protein</fullName>
    </recommendedName>
</protein>
<dbReference type="EMBL" id="QYSE01000003">
    <property type="protein sequence ID" value="RJF34368.1"/>
    <property type="molecule type" value="Genomic_DNA"/>
</dbReference>
<name>A0A3A3EN73_9GAMM</name>
<proteinExistence type="predicted"/>
<dbReference type="AlphaFoldDB" id="A0A3A3EN73"/>
<reference evidence="1 2" key="1">
    <citation type="submission" date="2018-09" db="EMBL/GenBank/DDBJ databases">
        <title>Identification of marine bacteria producing industrial enzymes.</title>
        <authorList>
            <person name="Cheng T.H."/>
            <person name="Saidin J."/>
            <person name="Muhd D.D."/>
            <person name="Isa M.N.M."/>
            <person name="Bakar M.F.A."/>
            <person name="Ismail N."/>
        </authorList>
    </citation>
    <scope>NUCLEOTIDE SEQUENCE [LARGE SCALE GENOMIC DNA]</scope>
    <source>
        <strain evidence="1 2">MNAD 1.6</strain>
    </source>
</reference>
<comment type="caution">
    <text evidence="1">The sequence shown here is derived from an EMBL/GenBank/DDBJ whole genome shotgun (WGS) entry which is preliminary data.</text>
</comment>
<dbReference type="RefSeq" id="WP_119853353.1">
    <property type="nucleotide sequence ID" value="NZ_QYSE01000003.1"/>
</dbReference>
<evidence type="ECO:0000313" key="1">
    <source>
        <dbReference type="EMBL" id="RJF34368.1"/>
    </source>
</evidence>
<dbReference type="Gene3D" id="3.40.91.30">
    <property type="match status" value="1"/>
</dbReference>